<evidence type="ECO:0000256" key="10">
    <source>
        <dbReference type="PIRSR" id="PIRSR006246-1"/>
    </source>
</evidence>
<evidence type="ECO:0000256" key="8">
    <source>
        <dbReference type="ARBA" id="ARBA00023317"/>
    </source>
</evidence>
<feature type="active site" description="Schiff-base intermediate with substrate; via pyruvic acid" evidence="9 10">
    <location>
        <position position="25"/>
    </location>
</feature>
<dbReference type="GO" id="GO:0015940">
    <property type="term" value="P:pantothenate biosynthetic process"/>
    <property type="evidence" value="ECO:0007669"/>
    <property type="project" value="UniProtKB-UniRule"/>
</dbReference>
<protein>
    <recommendedName>
        <fullName evidence="9">Aspartate 1-decarboxylase</fullName>
        <ecNumber evidence="9">4.1.1.11</ecNumber>
    </recommendedName>
    <alternativeName>
        <fullName evidence="9">Aspartate alpha-decarboxylase</fullName>
    </alternativeName>
    <component>
        <recommendedName>
            <fullName evidence="9">Aspartate 1-decarboxylase beta chain</fullName>
        </recommendedName>
    </component>
    <component>
        <recommendedName>
            <fullName evidence="9">Aspartate 1-decarboxylase alpha chain</fullName>
        </recommendedName>
    </component>
</protein>
<organism evidence="14 15">
    <name type="scientific">SAR86 cluster bacterium</name>
    <dbReference type="NCBI Taxonomy" id="2030880"/>
    <lineage>
        <taxon>Bacteria</taxon>
        <taxon>Pseudomonadati</taxon>
        <taxon>Pseudomonadota</taxon>
        <taxon>Gammaproteobacteria</taxon>
        <taxon>SAR86 cluster</taxon>
    </lineage>
</organism>
<dbReference type="GO" id="GO:0006523">
    <property type="term" value="P:alanine biosynthetic process"/>
    <property type="evidence" value="ECO:0007669"/>
    <property type="project" value="InterPro"/>
</dbReference>
<feature type="active site" description="Proton donor" evidence="9 10">
    <location>
        <position position="58"/>
    </location>
</feature>
<keyword evidence="8 9" id="KW-0670">Pyruvate</keyword>
<comment type="cofactor">
    <cofactor evidence="9 10">
        <name>pyruvate</name>
        <dbReference type="ChEBI" id="CHEBI:15361"/>
    </cofactor>
    <text evidence="9 10">Binds 1 pyruvoyl group covalently per subunit.</text>
</comment>
<evidence type="ECO:0000256" key="11">
    <source>
        <dbReference type="PIRSR" id="PIRSR006246-2"/>
    </source>
</evidence>
<evidence type="ECO:0000256" key="5">
    <source>
        <dbReference type="ARBA" id="ARBA00023145"/>
    </source>
</evidence>
<name>A0A838Y5V1_9GAMM</name>
<dbReference type="PANTHER" id="PTHR21012">
    <property type="entry name" value="ASPARTATE 1-DECARBOXYLASE"/>
    <property type="match status" value="1"/>
</dbReference>
<keyword evidence="1 9" id="KW-0963">Cytoplasm</keyword>
<dbReference type="Gene3D" id="2.40.40.20">
    <property type="match status" value="1"/>
</dbReference>
<feature type="binding site" evidence="9 11">
    <location>
        <position position="57"/>
    </location>
    <ligand>
        <name>substrate</name>
    </ligand>
</feature>
<dbReference type="NCBIfam" id="TIGR00223">
    <property type="entry name" value="panD"/>
    <property type="match status" value="1"/>
</dbReference>
<keyword evidence="4 9" id="KW-0068">Autocatalytic cleavage</keyword>
<evidence type="ECO:0000256" key="3">
    <source>
        <dbReference type="ARBA" id="ARBA00022793"/>
    </source>
</evidence>
<dbReference type="UniPathway" id="UPA00028">
    <property type="reaction ID" value="UER00002"/>
</dbReference>
<feature type="binding site" evidence="9 11">
    <location>
        <begin position="73"/>
        <end position="75"/>
    </location>
    <ligand>
        <name>substrate</name>
    </ligand>
</feature>
<gene>
    <name evidence="9" type="primary">panD</name>
    <name evidence="14" type="ORF">H2072_01750</name>
</gene>
<comment type="caution">
    <text evidence="14">The sequence shown here is derived from an EMBL/GenBank/DDBJ whole genome shotgun (WGS) entry which is preliminary data.</text>
</comment>
<proteinExistence type="inferred from homology"/>
<comment type="similarity">
    <text evidence="9">Belongs to the PanD family.</text>
</comment>
<feature type="chain" id="PRO_5033194290" description="Aspartate 1-decarboxylase alpha chain" evidence="9 13">
    <location>
        <begin position="25"/>
        <end position="129"/>
    </location>
</feature>
<dbReference type="InterPro" id="IPR003190">
    <property type="entry name" value="Asp_decarbox"/>
</dbReference>
<dbReference type="PIRSF" id="PIRSF006246">
    <property type="entry name" value="Asp_decarbox"/>
    <property type="match status" value="1"/>
</dbReference>
<dbReference type="SUPFAM" id="SSF50692">
    <property type="entry name" value="ADC-like"/>
    <property type="match status" value="1"/>
</dbReference>
<comment type="PTM">
    <text evidence="9 12">Is synthesized initially as an inactive proenzyme, which is activated by self-cleavage at a specific serine bond to produce a beta-subunit with a hydroxyl group at its C-terminus and an alpha-subunit with a pyruvoyl group at its N-terminus.</text>
</comment>
<evidence type="ECO:0000256" key="9">
    <source>
        <dbReference type="HAMAP-Rule" id="MF_00446"/>
    </source>
</evidence>
<dbReference type="EMBL" id="JACETL010000012">
    <property type="protein sequence ID" value="MBA4692452.1"/>
    <property type="molecule type" value="Genomic_DNA"/>
</dbReference>
<comment type="function">
    <text evidence="9">Catalyzes the pyruvoyl-dependent decarboxylation of aspartate to produce beta-alanine.</text>
</comment>
<evidence type="ECO:0000256" key="6">
    <source>
        <dbReference type="ARBA" id="ARBA00023239"/>
    </source>
</evidence>
<keyword evidence="5 9" id="KW-0865">Zymogen</keyword>
<comment type="pathway">
    <text evidence="9">Cofactor biosynthesis; (R)-pantothenate biosynthesis; beta-alanine from L-aspartate: step 1/1.</text>
</comment>
<accession>A0A838Y5V1</accession>
<dbReference type="GO" id="GO:0004068">
    <property type="term" value="F:aspartate 1-decarboxylase activity"/>
    <property type="evidence" value="ECO:0007669"/>
    <property type="project" value="UniProtKB-UniRule"/>
</dbReference>
<evidence type="ECO:0000256" key="12">
    <source>
        <dbReference type="PIRSR" id="PIRSR006246-3"/>
    </source>
</evidence>
<feature type="chain" id="PRO_5033194289" description="Aspartate 1-decarboxylase beta chain" evidence="9 13">
    <location>
        <begin position="1"/>
        <end position="24"/>
    </location>
</feature>
<reference evidence="14 15" key="1">
    <citation type="submission" date="2020-06" db="EMBL/GenBank/DDBJ databases">
        <title>Dysbiosis in marine aquaculture revealed through microbiome analysis: reverse ecology for environmental sustainability.</title>
        <authorList>
            <person name="Haro-Moreno J.M."/>
            <person name="Coutinho F.H."/>
            <person name="Zaragoza-Solas A."/>
            <person name="Picazo A."/>
            <person name="Almagro-Moreno S."/>
            <person name="Lopez-Perez M."/>
        </authorList>
    </citation>
    <scope>NUCLEOTIDE SEQUENCE [LARGE SCALE GENOMIC DNA]</scope>
    <source>
        <strain evidence="14">MCMED-G41</strain>
    </source>
</reference>
<dbReference type="Pfam" id="PF02261">
    <property type="entry name" value="Asp_decarbox"/>
    <property type="match status" value="1"/>
</dbReference>
<comment type="catalytic activity">
    <reaction evidence="9">
        <text>L-aspartate + H(+) = beta-alanine + CO2</text>
        <dbReference type="Rhea" id="RHEA:19497"/>
        <dbReference type="ChEBI" id="CHEBI:15378"/>
        <dbReference type="ChEBI" id="CHEBI:16526"/>
        <dbReference type="ChEBI" id="CHEBI:29991"/>
        <dbReference type="ChEBI" id="CHEBI:57966"/>
        <dbReference type="EC" id="4.1.1.11"/>
    </reaction>
</comment>
<evidence type="ECO:0000256" key="4">
    <source>
        <dbReference type="ARBA" id="ARBA00022813"/>
    </source>
</evidence>
<comment type="subcellular location">
    <subcellularLocation>
        <location evidence="9">Cytoplasm</location>
    </subcellularLocation>
</comment>
<sequence length="129" mass="14495">MKRVLLNSKLHRLNVTQVEIDYEGSCALDTNFIHAAKMFEYEKVEIYNVTNGERFSTYLIAAEAGSKTVSINGAAAHKASPEDIIIICSYASMPEDQVLNHKPTLVYFDKTNEIVEIKSSIPTQRIRSV</sequence>
<evidence type="ECO:0000256" key="7">
    <source>
        <dbReference type="ARBA" id="ARBA00023270"/>
    </source>
</evidence>
<comment type="subunit">
    <text evidence="9">Heterooctamer of four alpha and four beta subunits.</text>
</comment>
<dbReference type="CDD" id="cd06919">
    <property type="entry name" value="Asp_decarbox"/>
    <property type="match status" value="1"/>
</dbReference>
<keyword evidence="2 9" id="KW-0566">Pantothenate biosynthesis</keyword>
<evidence type="ECO:0000256" key="1">
    <source>
        <dbReference type="ARBA" id="ARBA00022490"/>
    </source>
</evidence>
<dbReference type="HAMAP" id="MF_00446">
    <property type="entry name" value="PanD"/>
    <property type="match status" value="1"/>
</dbReference>
<feature type="modified residue" description="Pyruvic acid (Ser)" evidence="9 12">
    <location>
        <position position="25"/>
    </location>
</feature>
<dbReference type="AlphaFoldDB" id="A0A838Y5V1"/>
<dbReference type="PANTHER" id="PTHR21012:SF0">
    <property type="entry name" value="ASPARTATE 1-DECARBOXYLASE"/>
    <property type="match status" value="1"/>
</dbReference>
<evidence type="ECO:0000313" key="15">
    <source>
        <dbReference type="Proteomes" id="UP000551848"/>
    </source>
</evidence>
<dbReference type="Proteomes" id="UP000551848">
    <property type="component" value="Unassembled WGS sequence"/>
</dbReference>
<keyword evidence="7 9" id="KW-0704">Schiff base</keyword>
<evidence type="ECO:0000256" key="2">
    <source>
        <dbReference type="ARBA" id="ARBA00022655"/>
    </source>
</evidence>
<keyword evidence="3 9" id="KW-0210">Decarboxylase</keyword>
<keyword evidence="6 9" id="KW-0456">Lyase</keyword>
<dbReference type="EC" id="4.1.1.11" evidence="9"/>
<evidence type="ECO:0000313" key="14">
    <source>
        <dbReference type="EMBL" id="MBA4692452.1"/>
    </source>
</evidence>
<dbReference type="GO" id="GO:0005829">
    <property type="term" value="C:cytosol"/>
    <property type="evidence" value="ECO:0007669"/>
    <property type="project" value="TreeGrafter"/>
</dbReference>
<evidence type="ECO:0000256" key="13">
    <source>
        <dbReference type="PIRSR" id="PIRSR006246-5"/>
    </source>
</evidence>
<dbReference type="InterPro" id="IPR009010">
    <property type="entry name" value="Asp_de-COase-like_dom_sf"/>
</dbReference>